<evidence type="ECO:0000256" key="2">
    <source>
        <dbReference type="ARBA" id="ARBA00008361"/>
    </source>
</evidence>
<reference evidence="13" key="1">
    <citation type="journal article" date="2023" name="Nat. Commun.">
        <title>Diploid and tetraploid genomes of Acorus and the evolution of monocots.</title>
        <authorList>
            <person name="Ma L."/>
            <person name="Liu K.W."/>
            <person name="Li Z."/>
            <person name="Hsiao Y.Y."/>
            <person name="Qi Y."/>
            <person name="Fu T."/>
            <person name="Tang G.D."/>
            <person name="Zhang D."/>
            <person name="Sun W.H."/>
            <person name="Liu D.K."/>
            <person name="Li Y."/>
            <person name="Chen G.Z."/>
            <person name="Liu X.D."/>
            <person name="Liao X.Y."/>
            <person name="Jiang Y.T."/>
            <person name="Yu X."/>
            <person name="Hao Y."/>
            <person name="Huang J."/>
            <person name="Zhao X.W."/>
            <person name="Ke S."/>
            <person name="Chen Y.Y."/>
            <person name="Wu W.L."/>
            <person name="Hsu J.L."/>
            <person name="Lin Y.F."/>
            <person name="Huang M.D."/>
            <person name="Li C.Y."/>
            <person name="Huang L."/>
            <person name="Wang Z.W."/>
            <person name="Zhao X."/>
            <person name="Zhong W.Y."/>
            <person name="Peng D.H."/>
            <person name="Ahmad S."/>
            <person name="Lan S."/>
            <person name="Zhang J.S."/>
            <person name="Tsai W.C."/>
            <person name="Van de Peer Y."/>
            <person name="Liu Z.J."/>
        </authorList>
    </citation>
    <scope>NUCLEOTIDE SEQUENCE</scope>
    <source>
        <strain evidence="13">CP</strain>
    </source>
</reference>
<dbReference type="SUPFAM" id="SSF53335">
    <property type="entry name" value="S-adenosyl-L-methionine-dependent methyltransferases"/>
    <property type="match status" value="2"/>
</dbReference>
<dbReference type="Proteomes" id="UP001180020">
    <property type="component" value="Unassembled WGS sequence"/>
</dbReference>
<dbReference type="InterPro" id="IPR004159">
    <property type="entry name" value="Put_SAM_MeTrfase"/>
</dbReference>
<feature type="compositionally biased region" description="Polar residues" evidence="11">
    <location>
        <begin position="199"/>
        <end position="212"/>
    </location>
</feature>
<keyword evidence="6" id="KW-0735">Signal-anchor</keyword>
<feature type="compositionally biased region" description="Polar residues" evidence="11">
    <location>
        <begin position="74"/>
        <end position="84"/>
    </location>
</feature>
<name>A0AAV9DHM1_ACOCL</name>
<evidence type="ECO:0000256" key="4">
    <source>
        <dbReference type="ARBA" id="ARBA00022679"/>
    </source>
</evidence>
<feature type="compositionally biased region" description="Basic and acidic residues" evidence="11">
    <location>
        <begin position="55"/>
        <end position="70"/>
    </location>
</feature>
<evidence type="ECO:0000256" key="7">
    <source>
        <dbReference type="ARBA" id="ARBA00022989"/>
    </source>
</evidence>
<dbReference type="PANTHER" id="PTHR10108">
    <property type="entry name" value="SAM-DEPENDENT METHYLTRANSFERASE"/>
    <property type="match status" value="1"/>
</dbReference>
<keyword evidence="4" id="KW-0808">Transferase</keyword>
<accession>A0AAV9DHM1</accession>
<protein>
    <submittedName>
        <fullName evidence="13">Methyltransferase PMT26</fullName>
    </submittedName>
</protein>
<dbReference type="InterPro" id="IPR029063">
    <property type="entry name" value="SAM-dependent_MTases_sf"/>
</dbReference>
<evidence type="ECO:0000256" key="6">
    <source>
        <dbReference type="ARBA" id="ARBA00022968"/>
    </source>
</evidence>
<comment type="caution">
    <text evidence="13">The sequence shown here is derived from an EMBL/GenBank/DDBJ whole genome shotgun (WGS) entry which is preliminary data.</text>
</comment>
<gene>
    <name evidence="13" type="ORF">QJS10_CPB13g00765</name>
</gene>
<keyword evidence="7 12" id="KW-1133">Transmembrane helix</keyword>
<sequence>MAFGKNPRMENRRSSSSYCSTVTLVVFVALCLVGVWMMTSSTVVPFDMSPLGNKPEQKEQVPETDSRPFEDSSGDVTEGTNTDTDSSRDESGNEGFQTQNPIVEVKEEDKNPIKENEELNSESEAMKDDKTKEEGGEANGDTNGDGQTDAQSTNAQEERQKSQEEKKEGQTEKVEENQEKELKQNEVFPDGAQSEILKETTTQNGAFSTQAAESKKEKEVQASSGARTSNNVYNWKLCNVTTGPDYIPCLDNEDAIKKLHSTKHYEHRERHCPKEGPTCLVSLPEGYRRRIDWPTSRDKIWYFNVPHVKLAEVKGHQNWVKVSGEYLTFPGGGTQFKNGALHYIDFIQDSVPDIAWGKRSRVILDVGCGVASFGGYLFDRDVLTMSFAPKDEHEAQVQFALERGIPAISAVMGTKRLPFPGRVFDVVHCARCRVPWHIEGGTLMLELNRLLRPGGYFVWSATPVYQKLPEDVEIWEAMKALTKSMCWDLVTIQNDTVDQVGAAIFRKPTSNECYEKRAKNEPPLCQLSDDANAAWNVPLQPCMHKFPIAASEHGSRWPKQWPERLDKAPYWLNGSQVGVYGKAAPEDFMEDYEHWKHVVNRSYLNGMGINWSNVRNVMDMRAVYGGFAAALRDLQVWVMNVVSIDAPDTLPIIYERGLFGIYHDWCESFNTYPRTYDLLHADHLFSRLTKRCRLLSVMAEVDRILRPEGKLIVRDNVATITELENMARSLQWEVRMTYSKDNEGLLCVQKTRWRPKDFEASSSIAA</sequence>
<keyword evidence="8 12" id="KW-0472">Membrane</keyword>
<dbReference type="PANTHER" id="PTHR10108:SF1130">
    <property type="entry name" value="METHYLTRANSFERASE PMT26-RELATED"/>
    <property type="match status" value="1"/>
</dbReference>
<evidence type="ECO:0000256" key="3">
    <source>
        <dbReference type="ARBA" id="ARBA00022603"/>
    </source>
</evidence>
<dbReference type="GO" id="GO:0005768">
    <property type="term" value="C:endosome"/>
    <property type="evidence" value="ECO:0007669"/>
    <property type="project" value="TreeGrafter"/>
</dbReference>
<reference evidence="13" key="2">
    <citation type="submission" date="2023-06" db="EMBL/GenBank/DDBJ databases">
        <authorList>
            <person name="Ma L."/>
            <person name="Liu K.-W."/>
            <person name="Li Z."/>
            <person name="Hsiao Y.-Y."/>
            <person name="Qi Y."/>
            <person name="Fu T."/>
            <person name="Tang G."/>
            <person name="Zhang D."/>
            <person name="Sun W.-H."/>
            <person name="Liu D.-K."/>
            <person name="Li Y."/>
            <person name="Chen G.-Z."/>
            <person name="Liu X.-D."/>
            <person name="Liao X.-Y."/>
            <person name="Jiang Y.-T."/>
            <person name="Yu X."/>
            <person name="Hao Y."/>
            <person name="Huang J."/>
            <person name="Zhao X.-W."/>
            <person name="Ke S."/>
            <person name="Chen Y.-Y."/>
            <person name="Wu W.-L."/>
            <person name="Hsu J.-L."/>
            <person name="Lin Y.-F."/>
            <person name="Huang M.-D."/>
            <person name="Li C.-Y."/>
            <person name="Huang L."/>
            <person name="Wang Z.-W."/>
            <person name="Zhao X."/>
            <person name="Zhong W.-Y."/>
            <person name="Peng D.-H."/>
            <person name="Ahmad S."/>
            <person name="Lan S."/>
            <person name="Zhang J.-S."/>
            <person name="Tsai W.-C."/>
            <person name="Van De Peer Y."/>
            <person name="Liu Z.-J."/>
        </authorList>
    </citation>
    <scope>NUCLEOTIDE SEQUENCE</scope>
    <source>
        <strain evidence="13">CP</strain>
        <tissue evidence="13">Leaves</tissue>
    </source>
</reference>
<feature type="region of interest" description="Disordered" evidence="11">
    <location>
        <begin position="46"/>
        <end position="225"/>
    </location>
</feature>
<dbReference type="GO" id="GO:0016020">
    <property type="term" value="C:membrane"/>
    <property type="evidence" value="ECO:0007669"/>
    <property type="project" value="UniProtKB-SubCell"/>
</dbReference>
<dbReference type="GO" id="GO:0032259">
    <property type="term" value="P:methylation"/>
    <property type="evidence" value="ECO:0007669"/>
    <property type="project" value="UniProtKB-KW"/>
</dbReference>
<evidence type="ECO:0000256" key="9">
    <source>
        <dbReference type="ARBA" id="ARBA00023180"/>
    </source>
</evidence>
<organism evidence="13 14">
    <name type="scientific">Acorus calamus</name>
    <name type="common">Sweet flag</name>
    <dbReference type="NCBI Taxonomy" id="4465"/>
    <lineage>
        <taxon>Eukaryota</taxon>
        <taxon>Viridiplantae</taxon>
        <taxon>Streptophyta</taxon>
        <taxon>Embryophyta</taxon>
        <taxon>Tracheophyta</taxon>
        <taxon>Spermatophyta</taxon>
        <taxon>Magnoliopsida</taxon>
        <taxon>Liliopsida</taxon>
        <taxon>Acoraceae</taxon>
        <taxon>Acorus</taxon>
    </lineage>
</organism>
<comment type="similarity">
    <text evidence="2">Belongs to the methyltransferase superfamily.</text>
</comment>
<evidence type="ECO:0000256" key="11">
    <source>
        <dbReference type="SAM" id="MobiDB-lite"/>
    </source>
</evidence>
<proteinExistence type="inferred from homology"/>
<comment type="subcellular location">
    <subcellularLocation>
        <location evidence="10">Endomembrane system</location>
        <topology evidence="10">Single-pass membrane protein</topology>
    </subcellularLocation>
    <subcellularLocation>
        <location evidence="1">Membrane</location>
        <topology evidence="1">Single-pass type II membrane protein</topology>
    </subcellularLocation>
</comment>
<dbReference type="EMBL" id="JAUJYO010000013">
    <property type="protein sequence ID" value="KAK1299618.1"/>
    <property type="molecule type" value="Genomic_DNA"/>
</dbReference>
<feature type="transmembrane region" description="Helical" evidence="12">
    <location>
        <begin position="21"/>
        <end position="39"/>
    </location>
</feature>
<keyword evidence="3 13" id="KW-0489">Methyltransferase</keyword>
<keyword evidence="5 12" id="KW-0812">Transmembrane</keyword>
<dbReference type="GO" id="GO:0005802">
    <property type="term" value="C:trans-Golgi network"/>
    <property type="evidence" value="ECO:0007669"/>
    <property type="project" value="TreeGrafter"/>
</dbReference>
<dbReference type="FunFam" id="3.40.50.150:FF:000084">
    <property type="entry name" value="probable methyltransferase PMT23"/>
    <property type="match status" value="1"/>
</dbReference>
<evidence type="ECO:0000256" key="12">
    <source>
        <dbReference type="SAM" id="Phobius"/>
    </source>
</evidence>
<feature type="compositionally biased region" description="Basic and acidic residues" evidence="11">
    <location>
        <begin position="104"/>
        <end position="117"/>
    </location>
</feature>
<evidence type="ECO:0000313" key="14">
    <source>
        <dbReference type="Proteomes" id="UP001180020"/>
    </source>
</evidence>
<evidence type="ECO:0000256" key="10">
    <source>
        <dbReference type="ARBA" id="ARBA00037847"/>
    </source>
</evidence>
<evidence type="ECO:0000256" key="8">
    <source>
        <dbReference type="ARBA" id="ARBA00023136"/>
    </source>
</evidence>
<feature type="compositionally biased region" description="Basic and acidic residues" evidence="11">
    <location>
        <begin position="156"/>
        <end position="184"/>
    </location>
</feature>
<dbReference type="Gene3D" id="3.40.50.150">
    <property type="entry name" value="Vaccinia Virus protein VP39"/>
    <property type="match status" value="1"/>
</dbReference>
<keyword evidence="9" id="KW-0325">Glycoprotein</keyword>
<evidence type="ECO:0000256" key="5">
    <source>
        <dbReference type="ARBA" id="ARBA00022692"/>
    </source>
</evidence>
<evidence type="ECO:0000313" key="13">
    <source>
        <dbReference type="EMBL" id="KAK1299618.1"/>
    </source>
</evidence>
<dbReference type="Pfam" id="PF03141">
    <property type="entry name" value="Methyltransf_29"/>
    <property type="match status" value="1"/>
</dbReference>
<keyword evidence="14" id="KW-1185">Reference proteome</keyword>
<dbReference type="AlphaFoldDB" id="A0AAV9DHM1"/>
<feature type="compositionally biased region" description="Basic and acidic residues" evidence="11">
    <location>
        <begin position="124"/>
        <end position="135"/>
    </location>
</feature>
<dbReference type="GO" id="GO:0008168">
    <property type="term" value="F:methyltransferase activity"/>
    <property type="evidence" value="ECO:0007669"/>
    <property type="project" value="UniProtKB-KW"/>
</dbReference>
<feature type="compositionally biased region" description="Polar residues" evidence="11">
    <location>
        <begin position="140"/>
        <end position="155"/>
    </location>
</feature>
<evidence type="ECO:0000256" key="1">
    <source>
        <dbReference type="ARBA" id="ARBA00004606"/>
    </source>
</evidence>